<dbReference type="PANTHER" id="PTHR10350:SF6">
    <property type="entry name" value="NUCLEAR PORE COMPLEX PROTEIN NUP155"/>
    <property type="match status" value="1"/>
</dbReference>
<evidence type="ECO:0000313" key="6">
    <source>
        <dbReference type="EMBL" id="CAG8517908.1"/>
    </source>
</evidence>
<dbReference type="PANTHER" id="PTHR10350">
    <property type="entry name" value="NUCLEAR PORE COMPLEX PROTEIN NUP155"/>
    <property type="match status" value="1"/>
</dbReference>
<dbReference type="Proteomes" id="UP000789831">
    <property type="component" value="Unassembled WGS sequence"/>
</dbReference>
<dbReference type="OrthoDB" id="338970at2759"/>
<dbReference type="GO" id="GO:0044611">
    <property type="term" value="C:nuclear pore inner ring"/>
    <property type="evidence" value="ECO:0007669"/>
    <property type="project" value="TreeGrafter"/>
</dbReference>
<keyword evidence="3" id="KW-0539">Nucleus</keyword>
<evidence type="ECO:0000313" key="7">
    <source>
        <dbReference type="Proteomes" id="UP000789831"/>
    </source>
</evidence>
<dbReference type="Gene3D" id="1.20.58.1780">
    <property type="match status" value="1"/>
</dbReference>
<keyword evidence="7" id="KW-1185">Reference proteome</keyword>
<sequence length="585" mass="67573">MQGSTIKADIETKVTQSEELLKVRLFTETLERPHKQAIESDPFSSERYQEQTLLLKAEKRLNYPEQLTQRVSGISYKFGVFPLINAFYFYADNHFYFWDYEKPISSNNPQYIRVEDKFIQNVGVFNAKSDFFEEQVKHILLIITNEKAMIYALYRDNDTWMAYYNPKDSLWAPTNGSSYSNLTGTQKGRVLMSHKDKVYELVYQEEGWFRGSTSIITLTSSGYFDFIKFYGFSAGKGPSISSIVVDDTRNMTYILSSDNTIKAYYLGKDGRAFIQKGEFHIYKNLETKVQQGQNPISMDAGNFMSIHPILKTESTSTCLVAISQFGHRWYFTCYSTLGYHSQSASYAGYQTSAVFSPFIDFENKEPELFKLLFVLYPPPHPISSAGYSKIEMARYHNGLFFAQLTDAERAKLLLTWPNFGAIFSEISKTPATTAGYSRQSKYFEHYNQTEVISRTLLDIAEIYNPQHDPITHNDYTNELINQFSAPHRKFIFVSDEALTIVSKLRPVDHLTDILEKYRPEMPEPNKFLQNYGDVETAAMCFEIATRESHDFLLYFRKEPKTTTNTTGLQSIKRTPAYLEEKRSKA</sequence>
<reference evidence="6" key="1">
    <citation type="submission" date="2021-06" db="EMBL/GenBank/DDBJ databases">
        <authorList>
            <person name="Kallberg Y."/>
            <person name="Tangrot J."/>
            <person name="Rosling A."/>
        </authorList>
    </citation>
    <scope>NUCLEOTIDE SEQUENCE</scope>
    <source>
        <strain evidence="6">MT106</strain>
    </source>
</reference>
<dbReference type="GO" id="GO:0006606">
    <property type="term" value="P:protein import into nucleus"/>
    <property type="evidence" value="ECO:0007669"/>
    <property type="project" value="TreeGrafter"/>
</dbReference>
<evidence type="ECO:0000259" key="5">
    <source>
        <dbReference type="Pfam" id="PF08801"/>
    </source>
</evidence>
<keyword evidence="2" id="KW-0813">Transport</keyword>
<evidence type="ECO:0000256" key="4">
    <source>
        <dbReference type="SAM" id="MobiDB-lite"/>
    </source>
</evidence>
<dbReference type="GO" id="GO:0006405">
    <property type="term" value="P:RNA export from nucleus"/>
    <property type="evidence" value="ECO:0007669"/>
    <property type="project" value="TreeGrafter"/>
</dbReference>
<comment type="subcellular location">
    <subcellularLocation>
        <location evidence="1">Nucleus</location>
    </subcellularLocation>
</comment>
<proteinExistence type="predicted"/>
<dbReference type="GO" id="GO:0017056">
    <property type="term" value="F:structural constituent of nuclear pore"/>
    <property type="evidence" value="ECO:0007669"/>
    <property type="project" value="InterPro"/>
</dbReference>
<feature type="domain" description="Nucleoporin Nup133/Nup155-like N-terminal" evidence="5">
    <location>
        <begin position="59"/>
        <end position="496"/>
    </location>
</feature>
<evidence type="ECO:0000256" key="2">
    <source>
        <dbReference type="ARBA" id="ARBA00022448"/>
    </source>
</evidence>
<dbReference type="EMBL" id="CAJVPL010000648">
    <property type="protein sequence ID" value="CAG8517908.1"/>
    <property type="molecule type" value="Genomic_DNA"/>
</dbReference>
<dbReference type="GO" id="GO:0036228">
    <property type="term" value="P:protein localization to nuclear inner membrane"/>
    <property type="evidence" value="ECO:0007669"/>
    <property type="project" value="TreeGrafter"/>
</dbReference>
<dbReference type="AlphaFoldDB" id="A0A9N9A5X9"/>
<organism evidence="6 7">
    <name type="scientific">Ambispora gerdemannii</name>
    <dbReference type="NCBI Taxonomy" id="144530"/>
    <lineage>
        <taxon>Eukaryota</taxon>
        <taxon>Fungi</taxon>
        <taxon>Fungi incertae sedis</taxon>
        <taxon>Mucoromycota</taxon>
        <taxon>Glomeromycotina</taxon>
        <taxon>Glomeromycetes</taxon>
        <taxon>Archaeosporales</taxon>
        <taxon>Ambisporaceae</taxon>
        <taxon>Ambispora</taxon>
    </lineage>
</organism>
<dbReference type="InterPro" id="IPR014908">
    <property type="entry name" value="Nucleoporin_Nup133/Nup155_N"/>
</dbReference>
<evidence type="ECO:0000256" key="3">
    <source>
        <dbReference type="ARBA" id="ARBA00023242"/>
    </source>
</evidence>
<dbReference type="Pfam" id="PF08801">
    <property type="entry name" value="Nucleoporin_N"/>
    <property type="match status" value="1"/>
</dbReference>
<dbReference type="InterPro" id="IPR004870">
    <property type="entry name" value="Nucleoporin_Nup155"/>
</dbReference>
<dbReference type="GO" id="GO:0000972">
    <property type="term" value="P:transcription-dependent tethering of RNA polymerase II gene DNA at nuclear periphery"/>
    <property type="evidence" value="ECO:0007669"/>
    <property type="project" value="TreeGrafter"/>
</dbReference>
<feature type="region of interest" description="Disordered" evidence="4">
    <location>
        <begin position="563"/>
        <end position="585"/>
    </location>
</feature>
<evidence type="ECO:0000256" key="1">
    <source>
        <dbReference type="ARBA" id="ARBA00004123"/>
    </source>
</evidence>
<name>A0A9N9A5X9_9GLOM</name>
<comment type="caution">
    <text evidence="6">The sequence shown here is derived from an EMBL/GenBank/DDBJ whole genome shotgun (WGS) entry which is preliminary data.</text>
</comment>
<protein>
    <submittedName>
        <fullName evidence="6">1477_t:CDS:1</fullName>
    </submittedName>
</protein>
<feature type="compositionally biased region" description="Polar residues" evidence="4">
    <location>
        <begin position="563"/>
        <end position="572"/>
    </location>
</feature>
<gene>
    <name evidence="6" type="ORF">AGERDE_LOCUS5081</name>
</gene>
<accession>A0A9N9A5X9</accession>